<evidence type="ECO:0000313" key="3">
    <source>
        <dbReference type="Proteomes" id="UP000630923"/>
    </source>
</evidence>
<gene>
    <name evidence="2" type="ORF">GCM10017044_01690</name>
</gene>
<comment type="caution">
    <text evidence="2">The sequence shown here is derived from an EMBL/GenBank/DDBJ whole genome shotgun (WGS) entry which is preliminary data.</text>
</comment>
<sequence>MPVMADASIAAPEDRADSPGEIPVASDREVPQSSTPTSAEVPAQEPGGSAPEEDCSICSMSFHIDQDLFLPIPNLNEDRDYTMGFMLSWNGDKTKGFSRFGYKLLDVIHAPLQPLMTNFRNTYYTTSVGISAFTPDDLTAVDPITEDRPYASLLYLTTSQVYANPGNDEAFETSLTLGALGLPLAEWGQTGFHKAWRGVTGDEEPFDPEGWHNQVSDGGEPTMMYRAAWYRRVPTDRFKFLDIAYSAEATLGYMTSASAGIVMRLGQIDKSTPVWNVVNAANYQSNTNQYVAVRQRQHQVYFLAGLRGSLVGYNALLQCQFRDSAHCLSSDQVKDFVFDVSAGFGWTFGRDQSKNLIFTCNSRTTEHVLTEKRTHHWCGFNISWRR</sequence>
<dbReference type="Gene3D" id="2.40.128.140">
    <property type="entry name" value="Outer membrane protein"/>
    <property type="match status" value="1"/>
</dbReference>
<keyword evidence="3" id="KW-1185">Reference proteome</keyword>
<dbReference type="InterPro" id="IPR037107">
    <property type="entry name" value="Put_OMP_sf"/>
</dbReference>
<dbReference type="Pfam" id="PF09982">
    <property type="entry name" value="LpxR"/>
    <property type="match status" value="1"/>
</dbReference>
<accession>A0A919ALI4</accession>
<dbReference type="Proteomes" id="UP000630923">
    <property type="component" value="Unassembled WGS sequence"/>
</dbReference>
<reference evidence="2" key="1">
    <citation type="journal article" date="2014" name="Int. J. Syst. Evol. Microbiol.">
        <title>Complete genome sequence of Corynebacterium casei LMG S-19264T (=DSM 44701T), isolated from a smear-ripened cheese.</title>
        <authorList>
            <consortium name="US DOE Joint Genome Institute (JGI-PGF)"/>
            <person name="Walter F."/>
            <person name="Albersmeier A."/>
            <person name="Kalinowski J."/>
            <person name="Ruckert C."/>
        </authorList>
    </citation>
    <scope>NUCLEOTIDE SEQUENCE</scope>
    <source>
        <strain evidence="2">KCTC 42590</strain>
    </source>
</reference>
<dbReference type="InterPro" id="IPR018707">
    <property type="entry name" value="LpxR"/>
</dbReference>
<dbReference type="EMBL" id="BNCI01000001">
    <property type="protein sequence ID" value="GHF11567.1"/>
    <property type="molecule type" value="Genomic_DNA"/>
</dbReference>
<protein>
    <recommendedName>
        <fullName evidence="4">Lipid A deacylase LpxR family protein</fullName>
    </recommendedName>
</protein>
<reference evidence="2" key="2">
    <citation type="submission" date="2020-09" db="EMBL/GenBank/DDBJ databases">
        <authorList>
            <person name="Sun Q."/>
            <person name="Kim S."/>
        </authorList>
    </citation>
    <scope>NUCLEOTIDE SEQUENCE</scope>
    <source>
        <strain evidence="2">KCTC 42590</strain>
    </source>
</reference>
<organism evidence="2 3">
    <name type="scientific">Kordiimonas sediminis</name>
    <dbReference type="NCBI Taxonomy" id="1735581"/>
    <lineage>
        <taxon>Bacteria</taxon>
        <taxon>Pseudomonadati</taxon>
        <taxon>Pseudomonadota</taxon>
        <taxon>Alphaproteobacteria</taxon>
        <taxon>Kordiimonadales</taxon>
        <taxon>Kordiimonadaceae</taxon>
        <taxon>Kordiimonas</taxon>
    </lineage>
</organism>
<evidence type="ECO:0000256" key="1">
    <source>
        <dbReference type="SAM" id="MobiDB-lite"/>
    </source>
</evidence>
<proteinExistence type="predicted"/>
<evidence type="ECO:0000313" key="2">
    <source>
        <dbReference type="EMBL" id="GHF11567.1"/>
    </source>
</evidence>
<evidence type="ECO:0008006" key="4">
    <source>
        <dbReference type="Google" id="ProtNLM"/>
    </source>
</evidence>
<dbReference type="AlphaFoldDB" id="A0A919ALI4"/>
<feature type="region of interest" description="Disordered" evidence="1">
    <location>
        <begin position="1"/>
        <end position="54"/>
    </location>
</feature>
<name>A0A919ALI4_9PROT</name>